<organism evidence="1 2">
    <name type="scientific">Candidatus Methylomirabilis lanthanidiphila</name>
    <dbReference type="NCBI Taxonomy" id="2211376"/>
    <lineage>
        <taxon>Bacteria</taxon>
        <taxon>Candidatus Methylomirabilota</taxon>
        <taxon>Candidatus Methylomirabilia</taxon>
        <taxon>Candidatus Methylomirabilales</taxon>
        <taxon>Candidatus Methylomirabilaceae</taxon>
        <taxon>Candidatus Methylomirabilis</taxon>
    </lineage>
</organism>
<sequence length="85" mass="8892">MGAEGGDPRTEHLGSEFHHPCISGITNPLLQGMPPAGRGRLGGVPDLDPARRFVVYPGDETYPIGGDTSAIPLDALARQLAEETA</sequence>
<dbReference type="AlphaFoldDB" id="A0A564ZIW6"/>
<gene>
    <name evidence="1" type="ORF">MELA_01616</name>
</gene>
<keyword evidence="2" id="KW-1185">Reference proteome</keyword>
<reference evidence="1 2" key="1">
    <citation type="submission" date="2019-07" db="EMBL/GenBank/DDBJ databases">
        <authorList>
            <person name="Cremers G."/>
        </authorList>
    </citation>
    <scope>NUCLEOTIDE SEQUENCE [LARGE SCALE GENOMIC DNA]</scope>
</reference>
<accession>A0A564ZIW6</accession>
<name>A0A564ZIW6_9BACT</name>
<proteinExistence type="predicted"/>
<evidence type="ECO:0000313" key="1">
    <source>
        <dbReference type="EMBL" id="VUZ85234.1"/>
    </source>
</evidence>
<dbReference type="EMBL" id="CABIKM010000024">
    <property type="protein sequence ID" value="VUZ85234.1"/>
    <property type="molecule type" value="Genomic_DNA"/>
</dbReference>
<protein>
    <submittedName>
        <fullName evidence="1">Uncharacterized protein</fullName>
    </submittedName>
</protein>
<evidence type="ECO:0000313" key="2">
    <source>
        <dbReference type="Proteomes" id="UP000334340"/>
    </source>
</evidence>
<dbReference type="Proteomes" id="UP000334340">
    <property type="component" value="Unassembled WGS sequence"/>
</dbReference>